<sequence>MGRTSRLDQRSKGNGPRPVSRRAVGIRGSGGGSRPWTPRKSRKSAIWGSPGRQGSRAAGERCLACPNIFFSLGRRFTGSRSTLPGPARFA</sequence>
<organism evidence="2 3">
    <name type="scientific">Punica granatum</name>
    <name type="common">Pomegranate</name>
    <dbReference type="NCBI Taxonomy" id="22663"/>
    <lineage>
        <taxon>Eukaryota</taxon>
        <taxon>Viridiplantae</taxon>
        <taxon>Streptophyta</taxon>
        <taxon>Embryophyta</taxon>
        <taxon>Tracheophyta</taxon>
        <taxon>Spermatophyta</taxon>
        <taxon>Magnoliopsida</taxon>
        <taxon>eudicotyledons</taxon>
        <taxon>Gunneridae</taxon>
        <taxon>Pentapetalae</taxon>
        <taxon>rosids</taxon>
        <taxon>malvids</taxon>
        <taxon>Myrtales</taxon>
        <taxon>Lythraceae</taxon>
        <taxon>Punica</taxon>
    </lineage>
</organism>
<dbReference type="EMBL" id="PGOL01002319">
    <property type="protein sequence ID" value="PKI48897.1"/>
    <property type="molecule type" value="Genomic_DNA"/>
</dbReference>
<evidence type="ECO:0000313" key="2">
    <source>
        <dbReference type="EMBL" id="PKI48897.1"/>
    </source>
</evidence>
<reference evidence="2 3" key="1">
    <citation type="submission" date="2017-11" db="EMBL/GenBank/DDBJ databases">
        <title>De-novo sequencing of pomegranate (Punica granatum L.) genome.</title>
        <authorList>
            <person name="Akparov Z."/>
            <person name="Amiraslanov A."/>
            <person name="Hajiyeva S."/>
            <person name="Abbasov M."/>
            <person name="Kaur K."/>
            <person name="Hamwieh A."/>
            <person name="Solovyev V."/>
            <person name="Salamov A."/>
            <person name="Braich B."/>
            <person name="Kosarev P."/>
            <person name="Mahmoud A."/>
            <person name="Hajiyev E."/>
            <person name="Babayeva S."/>
            <person name="Izzatullayeva V."/>
            <person name="Mammadov A."/>
            <person name="Mammadov A."/>
            <person name="Sharifova S."/>
            <person name="Ojaghi J."/>
            <person name="Eynullazada K."/>
            <person name="Bayramov B."/>
            <person name="Abdulazimova A."/>
            <person name="Shahmuradov I."/>
        </authorList>
    </citation>
    <scope>NUCLEOTIDE SEQUENCE [LARGE SCALE GENOMIC DNA]</scope>
    <source>
        <strain evidence="3">cv. AG2017</strain>
        <tissue evidence="2">Leaf</tissue>
    </source>
</reference>
<proteinExistence type="predicted"/>
<name>A0A2I0IY08_PUNGR</name>
<evidence type="ECO:0000256" key="1">
    <source>
        <dbReference type="SAM" id="MobiDB-lite"/>
    </source>
</evidence>
<dbReference type="Proteomes" id="UP000233551">
    <property type="component" value="Unassembled WGS sequence"/>
</dbReference>
<evidence type="ECO:0000313" key="3">
    <source>
        <dbReference type="Proteomes" id="UP000233551"/>
    </source>
</evidence>
<gene>
    <name evidence="2" type="ORF">CRG98_030745</name>
</gene>
<dbReference type="AlphaFoldDB" id="A0A2I0IY08"/>
<feature type="region of interest" description="Disordered" evidence="1">
    <location>
        <begin position="1"/>
        <end position="58"/>
    </location>
</feature>
<keyword evidence="3" id="KW-1185">Reference proteome</keyword>
<accession>A0A2I0IY08</accession>
<feature type="compositionally biased region" description="Basic and acidic residues" evidence="1">
    <location>
        <begin position="1"/>
        <end position="11"/>
    </location>
</feature>
<protein>
    <submittedName>
        <fullName evidence="2">Uncharacterized protein</fullName>
    </submittedName>
</protein>
<comment type="caution">
    <text evidence="2">The sequence shown here is derived from an EMBL/GenBank/DDBJ whole genome shotgun (WGS) entry which is preliminary data.</text>
</comment>